<protein>
    <submittedName>
        <fullName evidence="1">Uncharacterized protein</fullName>
    </submittedName>
</protein>
<sequence length="114" mass="13459">MDFLMRIPLLNSKYTASRGSLLSEHQFHILDFTTVSMIKYSRVFHPRSEVVPPRYFRYISRGQNDLSHVKIGTIHLGMCCDYVKRRYVSSCYYFLRPKCESGRKILPLCLKSRC</sequence>
<proteinExistence type="predicted"/>
<dbReference type="Proteomes" id="UP001054945">
    <property type="component" value="Unassembled WGS sequence"/>
</dbReference>
<name>A0AAV4VWZ2_CAEEX</name>
<dbReference type="EMBL" id="BPLR01015169">
    <property type="protein sequence ID" value="GIY74119.1"/>
    <property type="molecule type" value="Genomic_DNA"/>
</dbReference>
<keyword evidence="2" id="KW-1185">Reference proteome</keyword>
<evidence type="ECO:0000313" key="2">
    <source>
        <dbReference type="Proteomes" id="UP001054945"/>
    </source>
</evidence>
<evidence type="ECO:0000313" key="1">
    <source>
        <dbReference type="EMBL" id="GIY74119.1"/>
    </source>
</evidence>
<dbReference type="AlphaFoldDB" id="A0AAV4VWZ2"/>
<gene>
    <name evidence="1" type="ORF">CEXT_739641</name>
</gene>
<reference evidence="1 2" key="1">
    <citation type="submission" date="2021-06" db="EMBL/GenBank/DDBJ databases">
        <title>Caerostris extrusa draft genome.</title>
        <authorList>
            <person name="Kono N."/>
            <person name="Arakawa K."/>
        </authorList>
    </citation>
    <scope>NUCLEOTIDE SEQUENCE [LARGE SCALE GENOMIC DNA]</scope>
</reference>
<comment type="caution">
    <text evidence="1">The sequence shown here is derived from an EMBL/GenBank/DDBJ whole genome shotgun (WGS) entry which is preliminary data.</text>
</comment>
<organism evidence="1 2">
    <name type="scientific">Caerostris extrusa</name>
    <name type="common">Bark spider</name>
    <name type="synonym">Caerostris bankana</name>
    <dbReference type="NCBI Taxonomy" id="172846"/>
    <lineage>
        <taxon>Eukaryota</taxon>
        <taxon>Metazoa</taxon>
        <taxon>Ecdysozoa</taxon>
        <taxon>Arthropoda</taxon>
        <taxon>Chelicerata</taxon>
        <taxon>Arachnida</taxon>
        <taxon>Araneae</taxon>
        <taxon>Araneomorphae</taxon>
        <taxon>Entelegynae</taxon>
        <taxon>Araneoidea</taxon>
        <taxon>Araneidae</taxon>
        <taxon>Caerostris</taxon>
    </lineage>
</organism>
<accession>A0AAV4VWZ2</accession>